<evidence type="ECO:0000313" key="11">
    <source>
        <dbReference type="EMBL" id="OLL22042.1"/>
    </source>
</evidence>
<dbReference type="SUPFAM" id="SSF56112">
    <property type="entry name" value="Protein kinase-like (PK-like)"/>
    <property type="match status" value="1"/>
</dbReference>
<keyword evidence="9" id="KW-0732">Signal</keyword>
<keyword evidence="6" id="KW-0067">ATP-binding</keyword>
<dbReference type="Gene3D" id="1.10.510.10">
    <property type="entry name" value="Transferase(Phosphotransferase) domain 1"/>
    <property type="match status" value="1"/>
</dbReference>
<dbReference type="SMART" id="SM00220">
    <property type="entry name" value="S_TKc"/>
    <property type="match status" value="1"/>
</dbReference>
<organism evidence="11 12">
    <name type="scientific">Neolecta irregularis (strain DAH-3)</name>
    <dbReference type="NCBI Taxonomy" id="1198029"/>
    <lineage>
        <taxon>Eukaryota</taxon>
        <taxon>Fungi</taxon>
        <taxon>Dikarya</taxon>
        <taxon>Ascomycota</taxon>
        <taxon>Taphrinomycotina</taxon>
        <taxon>Neolectales</taxon>
        <taxon>Neolectaceae</taxon>
        <taxon>Neolecta</taxon>
    </lineage>
</organism>
<dbReference type="PANTHER" id="PTHR24361">
    <property type="entry name" value="MITOGEN-ACTIVATED KINASE KINASE KINASE"/>
    <property type="match status" value="1"/>
</dbReference>
<dbReference type="EC" id="2.7.11.1" evidence="1"/>
<reference evidence="11 12" key="1">
    <citation type="submission" date="2016-04" db="EMBL/GenBank/DDBJ databases">
        <title>Evolutionary innovation and constraint leading to complex multicellularity in the Ascomycota.</title>
        <authorList>
            <person name="Cisse O."/>
            <person name="Nguyen A."/>
            <person name="Hewitt D.A."/>
            <person name="Jedd G."/>
            <person name="Stajich J.E."/>
        </authorList>
    </citation>
    <scope>NUCLEOTIDE SEQUENCE [LARGE SCALE GENOMIC DNA]</scope>
    <source>
        <strain evidence="11 12">DAH-3</strain>
    </source>
</reference>
<evidence type="ECO:0000259" key="10">
    <source>
        <dbReference type="PROSITE" id="PS50011"/>
    </source>
</evidence>
<dbReference type="InterPro" id="IPR000719">
    <property type="entry name" value="Prot_kinase_dom"/>
</dbReference>
<dbReference type="PANTHER" id="PTHR24361:SF433">
    <property type="entry name" value="PROTEIN KINASE DOMAIN-CONTAINING PROTEIN"/>
    <property type="match status" value="1"/>
</dbReference>
<evidence type="ECO:0000256" key="7">
    <source>
        <dbReference type="ARBA" id="ARBA00047899"/>
    </source>
</evidence>
<dbReference type="InterPro" id="IPR011009">
    <property type="entry name" value="Kinase-like_dom_sf"/>
</dbReference>
<dbReference type="EMBL" id="LXFE01003971">
    <property type="protein sequence ID" value="OLL22042.1"/>
    <property type="molecule type" value="Genomic_DNA"/>
</dbReference>
<keyword evidence="12" id="KW-1185">Reference proteome</keyword>
<dbReference type="GO" id="GO:0005524">
    <property type="term" value="F:ATP binding"/>
    <property type="evidence" value="ECO:0007669"/>
    <property type="project" value="UniProtKB-KW"/>
</dbReference>
<evidence type="ECO:0000256" key="1">
    <source>
        <dbReference type="ARBA" id="ARBA00012513"/>
    </source>
</evidence>
<comment type="caution">
    <text evidence="11">The sequence shown here is derived from an EMBL/GenBank/DDBJ whole genome shotgun (WGS) entry which is preliminary data.</text>
</comment>
<evidence type="ECO:0000256" key="6">
    <source>
        <dbReference type="ARBA" id="ARBA00022840"/>
    </source>
</evidence>
<dbReference type="STRING" id="1198029.A0A1U7LHL6"/>
<dbReference type="InterPro" id="IPR053235">
    <property type="entry name" value="Ser_Thr_kinase"/>
</dbReference>
<dbReference type="GO" id="GO:0004674">
    <property type="term" value="F:protein serine/threonine kinase activity"/>
    <property type="evidence" value="ECO:0007669"/>
    <property type="project" value="UniProtKB-KW"/>
</dbReference>
<accession>A0A1U7LHL6</accession>
<gene>
    <name evidence="11" type="ORF">NEOLI_002988</name>
</gene>
<evidence type="ECO:0000256" key="8">
    <source>
        <dbReference type="ARBA" id="ARBA00048679"/>
    </source>
</evidence>
<dbReference type="Gene3D" id="3.30.200.20">
    <property type="entry name" value="Phosphorylase Kinase, domain 1"/>
    <property type="match status" value="1"/>
</dbReference>
<feature type="signal peptide" evidence="9">
    <location>
        <begin position="1"/>
        <end position="21"/>
    </location>
</feature>
<evidence type="ECO:0000256" key="3">
    <source>
        <dbReference type="ARBA" id="ARBA00022679"/>
    </source>
</evidence>
<keyword evidence="3" id="KW-0808">Transferase</keyword>
<dbReference type="GO" id="GO:0005737">
    <property type="term" value="C:cytoplasm"/>
    <property type="evidence" value="ECO:0007669"/>
    <property type="project" value="TreeGrafter"/>
</dbReference>
<keyword evidence="4" id="KW-0547">Nucleotide-binding</keyword>
<dbReference type="AlphaFoldDB" id="A0A1U7LHL6"/>
<evidence type="ECO:0000256" key="9">
    <source>
        <dbReference type="SAM" id="SignalP"/>
    </source>
</evidence>
<protein>
    <recommendedName>
        <fullName evidence="1">non-specific serine/threonine protein kinase</fullName>
        <ecNumber evidence="1">2.7.11.1</ecNumber>
    </recommendedName>
</protein>
<comment type="catalytic activity">
    <reaction evidence="8">
        <text>L-seryl-[protein] + ATP = O-phospho-L-seryl-[protein] + ADP + H(+)</text>
        <dbReference type="Rhea" id="RHEA:17989"/>
        <dbReference type="Rhea" id="RHEA-COMP:9863"/>
        <dbReference type="Rhea" id="RHEA-COMP:11604"/>
        <dbReference type="ChEBI" id="CHEBI:15378"/>
        <dbReference type="ChEBI" id="CHEBI:29999"/>
        <dbReference type="ChEBI" id="CHEBI:30616"/>
        <dbReference type="ChEBI" id="CHEBI:83421"/>
        <dbReference type="ChEBI" id="CHEBI:456216"/>
        <dbReference type="EC" id="2.7.11.1"/>
    </reaction>
</comment>
<evidence type="ECO:0000256" key="2">
    <source>
        <dbReference type="ARBA" id="ARBA00022527"/>
    </source>
</evidence>
<sequence length="334" mass="38306">MCYRLLHALLILFAFSASVQSSALGKQVFVTDEPESQAVLGFYNITMDTEHNLGERFKFIKYLNRGAEASASLYMDNVAKSKVVIKLMSTKNQDVWTTDGKPMEILVARHFQHPGLIKIQETFFVENKGYWGLVIPWMEFGALSSFSTLIHLLEIPPSDVDRFFRARFRNALQGLAFLHSKVKFCHNDVKGSNILVSGDLEFDLADYGRSIPIDSMFWDRFPMDCKVSDAKSMIRAYLILLGFGTTLDLFDDDSHEYSEIINMYWDLKGSSLKTILAHPFWKNAPPETHPPEDFIKELYLGQAQLKNDKRLKRLWSPDYESESCLELHCEESQG</sequence>
<dbReference type="OrthoDB" id="346907at2759"/>
<dbReference type="InterPro" id="IPR008271">
    <property type="entry name" value="Ser/Thr_kinase_AS"/>
</dbReference>
<dbReference type="PROSITE" id="PS00108">
    <property type="entry name" value="PROTEIN_KINASE_ST"/>
    <property type="match status" value="1"/>
</dbReference>
<evidence type="ECO:0000313" key="12">
    <source>
        <dbReference type="Proteomes" id="UP000186594"/>
    </source>
</evidence>
<proteinExistence type="predicted"/>
<evidence type="ECO:0000256" key="5">
    <source>
        <dbReference type="ARBA" id="ARBA00022777"/>
    </source>
</evidence>
<feature type="chain" id="PRO_5011962242" description="non-specific serine/threonine protein kinase" evidence="9">
    <location>
        <begin position="22"/>
        <end position="334"/>
    </location>
</feature>
<dbReference type="PROSITE" id="PS50011">
    <property type="entry name" value="PROTEIN_KINASE_DOM"/>
    <property type="match status" value="1"/>
</dbReference>
<dbReference type="Pfam" id="PF00069">
    <property type="entry name" value="Pkinase"/>
    <property type="match status" value="1"/>
</dbReference>
<keyword evidence="2" id="KW-0723">Serine/threonine-protein kinase</keyword>
<name>A0A1U7LHL6_NEOID</name>
<keyword evidence="5 11" id="KW-0418">Kinase</keyword>
<dbReference type="Proteomes" id="UP000186594">
    <property type="component" value="Unassembled WGS sequence"/>
</dbReference>
<feature type="domain" description="Protein kinase" evidence="10">
    <location>
        <begin position="57"/>
        <end position="334"/>
    </location>
</feature>
<evidence type="ECO:0000256" key="4">
    <source>
        <dbReference type="ARBA" id="ARBA00022741"/>
    </source>
</evidence>
<comment type="catalytic activity">
    <reaction evidence="7">
        <text>L-threonyl-[protein] + ATP = O-phospho-L-threonyl-[protein] + ADP + H(+)</text>
        <dbReference type="Rhea" id="RHEA:46608"/>
        <dbReference type="Rhea" id="RHEA-COMP:11060"/>
        <dbReference type="Rhea" id="RHEA-COMP:11605"/>
        <dbReference type="ChEBI" id="CHEBI:15378"/>
        <dbReference type="ChEBI" id="CHEBI:30013"/>
        <dbReference type="ChEBI" id="CHEBI:30616"/>
        <dbReference type="ChEBI" id="CHEBI:61977"/>
        <dbReference type="ChEBI" id="CHEBI:456216"/>
        <dbReference type="EC" id="2.7.11.1"/>
    </reaction>
</comment>